<dbReference type="GO" id="GO:0005524">
    <property type="term" value="F:ATP binding"/>
    <property type="evidence" value="ECO:0007669"/>
    <property type="project" value="UniProtKB-KW"/>
</dbReference>
<dbReference type="Proteomes" id="UP000283063">
    <property type="component" value="Chromosome"/>
</dbReference>
<reference evidence="6 7" key="1">
    <citation type="submission" date="2018-10" db="EMBL/GenBank/DDBJ databases">
        <title>Parasedimentitalea marina sp. nov., a psychrophilic bacterium isolated from deep seawater of the New Britain Trench.</title>
        <authorList>
            <person name="Cao J."/>
        </authorList>
    </citation>
    <scope>NUCLEOTIDE SEQUENCE [LARGE SCALE GENOMIC DNA]</scope>
    <source>
        <strain evidence="6 7">W43</strain>
    </source>
</reference>
<keyword evidence="2" id="KW-0547">Nucleotide-binding</keyword>
<keyword evidence="4" id="KW-0812">Transmembrane</keyword>
<feature type="transmembrane region" description="Helical" evidence="4">
    <location>
        <begin position="83"/>
        <end position="105"/>
    </location>
</feature>
<evidence type="ECO:0000256" key="1">
    <source>
        <dbReference type="ARBA" id="ARBA00022448"/>
    </source>
</evidence>
<dbReference type="InterPro" id="IPR051120">
    <property type="entry name" value="ABC_AA/LPS_Transport"/>
</dbReference>
<protein>
    <submittedName>
        <fullName evidence="6">ATP-binding cassette domain-containing protein</fullName>
    </submittedName>
</protein>
<dbReference type="KEGG" id="sedi:EBB79_11240"/>
<dbReference type="InterPro" id="IPR027417">
    <property type="entry name" value="P-loop_NTPase"/>
</dbReference>
<keyword evidence="4" id="KW-1133">Transmembrane helix</keyword>
<proteinExistence type="predicted"/>
<dbReference type="SUPFAM" id="SSF52540">
    <property type="entry name" value="P-loop containing nucleoside triphosphate hydrolases"/>
    <property type="match status" value="1"/>
</dbReference>
<keyword evidence="4" id="KW-0472">Membrane</keyword>
<dbReference type="EMBL" id="CP033219">
    <property type="protein sequence ID" value="AZV78393.1"/>
    <property type="molecule type" value="Genomic_DNA"/>
</dbReference>
<dbReference type="InterPro" id="IPR003439">
    <property type="entry name" value="ABC_transporter-like_ATP-bd"/>
</dbReference>
<keyword evidence="3 6" id="KW-0067">ATP-binding</keyword>
<sequence>MGFALVGIPILKAETIAWGLSGVIAGTTSLAMMVQGWVLALAVLRVLGLYLALITLMVAGGLEIILATFQFPNGGTFKASESILLFALAVVGGARYWFGAVIAAAPDGVDANFSKPVSGIIGPNGAGKTALMNVVSGFVATQGGQIIRNCENLMGLAPYKRAHWGLRRSLQKEEIADDLTIAENVLVQTDHSPQGAARKRQEVLRVLEIVGMADRVEKSGTLRNSFERRLTDVAKCLVGKPKVIMFDEPAGGLSFEETARLGDLFLGIHDRTGHRHW</sequence>
<dbReference type="AlphaFoldDB" id="A0A3T0N2X9"/>
<organism evidence="6 7">
    <name type="scientific">Parasedimentitalea marina</name>
    <dbReference type="NCBI Taxonomy" id="2483033"/>
    <lineage>
        <taxon>Bacteria</taxon>
        <taxon>Pseudomonadati</taxon>
        <taxon>Pseudomonadota</taxon>
        <taxon>Alphaproteobacteria</taxon>
        <taxon>Rhodobacterales</taxon>
        <taxon>Paracoccaceae</taxon>
        <taxon>Parasedimentitalea</taxon>
    </lineage>
</organism>
<dbReference type="GO" id="GO:0005886">
    <property type="term" value="C:plasma membrane"/>
    <property type="evidence" value="ECO:0007669"/>
    <property type="project" value="TreeGrafter"/>
</dbReference>
<accession>A0A3T0N2X9</accession>
<dbReference type="Gene3D" id="3.40.50.300">
    <property type="entry name" value="P-loop containing nucleotide triphosphate hydrolases"/>
    <property type="match status" value="1"/>
</dbReference>
<gene>
    <name evidence="6" type="ORF">EBB79_11240</name>
</gene>
<dbReference type="GO" id="GO:0016887">
    <property type="term" value="F:ATP hydrolysis activity"/>
    <property type="evidence" value="ECO:0007669"/>
    <property type="project" value="InterPro"/>
</dbReference>
<keyword evidence="7" id="KW-1185">Reference proteome</keyword>
<evidence type="ECO:0000256" key="2">
    <source>
        <dbReference type="ARBA" id="ARBA00022741"/>
    </source>
</evidence>
<keyword evidence="1" id="KW-0813">Transport</keyword>
<evidence type="ECO:0000259" key="5">
    <source>
        <dbReference type="Pfam" id="PF00005"/>
    </source>
</evidence>
<feature type="transmembrane region" description="Helical" evidence="4">
    <location>
        <begin position="16"/>
        <end position="40"/>
    </location>
</feature>
<evidence type="ECO:0000313" key="6">
    <source>
        <dbReference type="EMBL" id="AZV78393.1"/>
    </source>
</evidence>
<evidence type="ECO:0000313" key="7">
    <source>
        <dbReference type="Proteomes" id="UP000283063"/>
    </source>
</evidence>
<feature type="domain" description="ABC transporter" evidence="5">
    <location>
        <begin position="117"/>
        <end position="250"/>
    </location>
</feature>
<feature type="transmembrane region" description="Helical" evidence="4">
    <location>
        <begin position="47"/>
        <end position="71"/>
    </location>
</feature>
<name>A0A3T0N2X9_9RHOB</name>
<dbReference type="Pfam" id="PF00005">
    <property type="entry name" value="ABC_tran"/>
    <property type="match status" value="1"/>
</dbReference>
<dbReference type="PANTHER" id="PTHR45772">
    <property type="entry name" value="CONSERVED COMPONENT OF ABC TRANSPORTER FOR NATURAL AMINO ACIDS-RELATED"/>
    <property type="match status" value="1"/>
</dbReference>
<evidence type="ECO:0000256" key="3">
    <source>
        <dbReference type="ARBA" id="ARBA00022840"/>
    </source>
</evidence>
<evidence type="ECO:0000256" key="4">
    <source>
        <dbReference type="SAM" id="Phobius"/>
    </source>
</evidence>